<keyword evidence="5" id="KW-0190">Covalent protein-DNA linkage</keyword>
<evidence type="ECO:0000256" key="7">
    <source>
        <dbReference type="ARBA" id="ARBA00023239"/>
    </source>
</evidence>
<dbReference type="GO" id="GO:0006508">
    <property type="term" value="P:proteolysis"/>
    <property type="evidence" value="ECO:0007669"/>
    <property type="project" value="UniProtKB-KW"/>
</dbReference>
<gene>
    <name evidence="9" type="ORF">G3T37_00440</name>
</gene>
<dbReference type="SUPFAM" id="SSF143081">
    <property type="entry name" value="BB1717-like"/>
    <property type="match status" value="1"/>
</dbReference>
<dbReference type="PANTHER" id="PTHR13604">
    <property type="entry name" value="DC12-RELATED"/>
    <property type="match status" value="1"/>
</dbReference>
<proteinExistence type="inferred from homology"/>
<keyword evidence="2 8" id="KW-0645">Protease</keyword>
<accession>A0A7C9TNN9</accession>
<dbReference type="GO" id="GO:0016829">
    <property type="term" value="F:lyase activity"/>
    <property type="evidence" value="ECO:0007669"/>
    <property type="project" value="UniProtKB-KW"/>
</dbReference>
<dbReference type="RefSeq" id="WP_163471442.1">
    <property type="nucleotide sequence ID" value="NZ_JAAGWZ010000001.1"/>
</dbReference>
<evidence type="ECO:0000256" key="5">
    <source>
        <dbReference type="ARBA" id="ARBA00023124"/>
    </source>
</evidence>
<comment type="similarity">
    <text evidence="1 8">Belongs to the SOS response-associated peptidase family.</text>
</comment>
<dbReference type="EC" id="3.4.-.-" evidence="8"/>
<comment type="caution">
    <text evidence="9">The sequence shown here is derived from an EMBL/GenBank/DDBJ whole genome shotgun (WGS) entry which is preliminary data.</text>
</comment>
<dbReference type="EMBL" id="JAAGWZ010000001">
    <property type="protein sequence ID" value="NEM89821.1"/>
    <property type="molecule type" value="Genomic_DNA"/>
</dbReference>
<keyword evidence="7" id="KW-0456">Lyase</keyword>
<evidence type="ECO:0000256" key="1">
    <source>
        <dbReference type="ARBA" id="ARBA00008136"/>
    </source>
</evidence>
<dbReference type="GO" id="GO:0008233">
    <property type="term" value="F:peptidase activity"/>
    <property type="evidence" value="ECO:0007669"/>
    <property type="project" value="UniProtKB-KW"/>
</dbReference>
<keyword evidence="4 8" id="KW-0378">Hydrolase</keyword>
<evidence type="ECO:0000313" key="9">
    <source>
        <dbReference type="EMBL" id="NEM89821.1"/>
    </source>
</evidence>
<reference evidence="9 10" key="1">
    <citation type="journal article" date="2014" name="Int. J. Syst. Evol. Microbiol.">
        <title>Description of Galbitalea soli gen. nov., sp. nov., and Frondihabitans sucicola sp. nov.</title>
        <authorList>
            <person name="Kim S.J."/>
            <person name="Lim J.M."/>
            <person name="Ahn J.H."/>
            <person name="Weon H.Y."/>
            <person name="Hamada M."/>
            <person name="Suzuki K."/>
            <person name="Ahn T.Y."/>
            <person name="Kwon S.W."/>
        </authorList>
    </citation>
    <scope>NUCLEOTIDE SEQUENCE [LARGE SCALE GENOMIC DNA]</scope>
    <source>
        <strain evidence="9 10">NBRC 108727</strain>
    </source>
</reference>
<dbReference type="AlphaFoldDB" id="A0A7C9TNN9"/>
<evidence type="ECO:0000256" key="2">
    <source>
        <dbReference type="ARBA" id="ARBA00022670"/>
    </source>
</evidence>
<evidence type="ECO:0000256" key="3">
    <source>
        <dbReference type="ARBA" id="ARBA00022763"/>
    </source>
</evidence>
<keyword evidence="10" id="KW-1185">Reference proteome</keyword>
<evidence type="ECO:0000313" key="10">
    <source>
        <dbReference type="Proteomes" id="UP000479756"/>
    </source>
</evidence>
<dbReference type="GO" id="GO:0106300">
    <property type="term" value="P:protein-DNA covalent cross-linking repair"/>
    <property type="evidence" value="ECO:0007669"/>
    <property type="project" value="InterPro"/>
</dbReference>
<dbReference type="PANTHER" id="PTHR13604:SF0">
    <property type="entry name" value="ABASIC SITE PROCESSING PROTEIN HMCES"/>
    <property type="match status" value="1"/>
</dbReference>
<name>A0A7C9TNN9_9MICO</name>
<evidence type="ECO:0000256" key="4">
    <source>
        <dbReference type="ARBA" id="ARBA00022801"/>
    </source>
</evidence>
<dbReference type="InterPro" id="IPR036590">
    <property type="entry name" value="SRAP-like"/>
</dbReference>
<keyword evidence="3" id="KW-0227">DNA damage</keyword>
<evidence type="ECO:0000256" key="8">
    <source>
        <dbReference type="RuleBase" id="RU364100"/>
    </source>
</evidence>
<keyword evidence="6" id="KW-0238">DNA-binding</keyword>
<organism evidence="9 10">
    <name type="scientific">Galbitalea soli</name>
    <dbReference type="NCBI Taxonomy" id="1268042"/>
    <lineage>
        <taxon>Bacteria</taxon>
        <taxon>Bacillati</taxon>
        <taxon>Actinomycetota</taxon>
        <taxon>Actinomycetes</taxon>
        <taxon>Micrococcales</taxon>
        <taxon>Microbacteriaceae</taxon>
        <taxon>Galbitalea</taxon>
    </lineage>
</organism>
<sequence>MCGRFALDRKTTDLVTLFDVDIEGDRLPEPSSNIAPTQRIAVVIDSLPRGEEFPEPVRRLESARWGLVPGWAASPTQSAPLFNARVETVQQKPSFEKAFAHRRAVIPASGYYEWETRADGTVAQFIHAPGHELLLFAGLYEWWKNTEAPEGSPERWLLSATILTCPSTGGLAELHERMPVFLDADLVETWLDPVEEGTEELLDQLVAGAAEVADRVLIEPRSPVGAE</sequence>
<evidence type="ECO:0000256" key="6">
    <source>
        <dbReference type="ARBA" id="ARBA00023125"/>
    </source>
</evidence>
<dbReference type="GO" id="GO:0003697">
    <property type="term" value="F:single-stranded DNA binding"/>
    <property type="evidence" value="ECO:0007669"/>
    <property type="project" value="InterPro"/>
</dbReference>
<protein>
    <recommendedName>
        <fullName evidence="8">Abasic site processing protein</fullName>
        <ecNumber evidence="8">3.4.-.-</ecNumber>
    </recommendedName>
</protein>
<dbReference type="Gene3D" id="3.90.1680.10">
    <property type="entry name" value="SOS response associated peptidase-like"/>
    <property type="match status" value="1"/>
</dbReference>
<dbReference type="InterPro" id="IPR003738">
    <property type="entry name" value="SRAP"/>
</dbReference>
<dbReference type="Proteomes" id="UP000479756">
    <property type="component" value="Unassembled WGS sequence"/>
</dbReference>
<dbReference type="Pfam" id="PF02586">
    <property type="entry name" value="SRAP"/>
    <property type="match status" value="1"/>
</dbReference>